<keyword evidence="5 7" id="KW-0472">Membrane</keyword>
<evidence type="ECO:0000256" key="3">
    <source>
        <dbReference type="ARBA" id="ARBA00022452"/>
    </source>
</evidence>
<evidence type="ECO:0000256" key="5">
    <source>
        <dbReference type="ARBA" id="ARBA00023136"/>
    </source>
</evidence>
<evidence type="ECO:0000313" key="8">
    <source>
        <dbReference type="EMBL" id="RQP26807.1"/>
    </source>
</evidence>
<comment type="function">
    <text evidence="7">CyaE is necessary for transport of calmodulin-sensitive adenylate cyclase-hemolysin (cyclolysin).</text>
</comment>
<keyword evidence="3" id="KW-1134">Transmembrane beta strand</keyword>
<keyword evidence="7" id="KW-0204">Cytolysis</keyword>
<dbReference type="GO" id="GO:0015288">
    <property type="term" value="F:porin activity"/>
    <property type="evidence" value="ECO:0007669"/>
    <property type="project" value="TreeGrafter"/>
</dbReference>
<dbReference type="SUPFAM" id="SSF56954">
    <property type="entry name" value="Outer membrane efflux proteins (OEP)"/>
    <property type="match status" value="1"/>
</dbReference>
<dbReference type="EMBL" id="QUSW01000001">
    <property type="protein sequence ID" value="RQP26807.1"/>
    <property type="molecule type" value="Genomic_DNA"/>
</dbReference>
<dbReference type="InterPro" id="IPR051906">
    <property type="entry name" value="TolC-like"/>
</dbReference>
<dbReference type="PANTHER" id="PTHR30026:SF20">
    <property type="entry name" value="OUTER MEMBRANE PROTEIN TOLC"/>
    <property type="match status" value="1"/>
</dbReference>
<sequence length="456" mass="48776">MAFDPFDSRRSVPETAAAPLLGPAAVCRFDMPGTPLKLEEAIERGLCNNPKTRQTWASIKVQAAAVGAARATYLPSINASAQAVHDEAVTDVSGRPDLSSQNHALVQSQTISLSWVLFDFGGREAALHNAQELLAAAQANHDALLQTVFAAVAKDYYTAQGAQGALAAALDIERSANESFVAATGRVERGAAPVSDALQAQTAYAQATIGRTRAEGNLQSTLGVLAVDLGLRPDARLILPAVTEGVTADKDFLRSVSELMEEAERTSPNVQQARAQLRASQAKTDQVRAEGLPSVSVVAKAGHNNQRASQGLGLPQYPATGRDWSVGVQVNVPLFEGLSRSYQVRQAEAQSELQRATLDQVRQQVALDVWTGYHDLQTATQSVINNSRLLKLAEASRAATEERYVAGVGSIVELLSAQSALAEAKNQHLRALTDWRISRLQLAEKLGTLGMWLVYP</sequence>
<dbReference type="InterPro" id="IPR003423">
    <property type="entry name" value="OMP_efflux"/>
</dbReference>
<evidence type="ECO:0000256" key="7">
    <source>
        <dbReference type="PIRNR" id="PIRNR001892"/>
    </source>
</evidence>
<organism evidence="8 9">
    <name type="scientific">Piscinibacter terrae</name>
    <dbReference type="NCBI Taxonomy" id="2496871"/>
    <lineage>
        <taxon>Bacteria</taxon>
        <taxon>Pseudomonadati</taxon>
        <taxon>Pseudomonadota</taxon>
        <taxon>Betaproteobacteria</taxon>
        <taxon>Burkholderiales</taxon>
        <taxon>Sphaerotilaceae</taxon>
        <taxon>Piscinibacter</taxon>
    </lineage>
</organism>
<comment type="caution">
    <text evidence="8">The sequence shown here is derived from an EMBL/GenBank/DDBJ whole genome shotgun (WGS) entry which is preliminary data.</text>
</comment>
<comment type="similarity">
    <text evidence="1 7">Belongs to the outer membrane factor (OMF) (TC 1.B.17) family.</text>
</comment>
<dbReference type="Pfam" id="PF02321">
    <property type="entry name" value="OEP"/>
    <property type="match status" value="2"/>
</dbReference>
<dbReference type="Gene3D" id="1.20.1600.10">
    <property type="entry name" value="Outer membrane efflux proteins (OEP)"/>
    <property type="match status" value="1"/>
</dbReference>
<dbReference type="GO" id="GO:0009279">
    <property type="term" value="C:cell outer membrane"/>
    <property type="evidence" value="ECO:0007669"/>
    <property type="project" value="UniProtKB-SubCell"/>
</dbReference>
<dbReference type="RefSeq" id="WP_124538676.1">
    <property type="nucleotide sequence ID" value="NZ_QUSW01000001.1"/>
</dbReference>
<keyword evidence="6 7" id="KW-0998">Cell outer membrane</keyword>
<evidence type="ECO:0000256" key="4">
    <source>
        <dbReference type="ARBA" id="ARBA00022692"/>
    </source>
</evidence>
<dbReference type="InterPro" id="IPR028351">
    <property type="entry name" value="CyaE"/>
</dbReference>
<evidence type="ECO:0000256" key="2">
    <source>
        <dbReference type="ARBA" id="ARBA00022448"/>
    </source>
</evidence>
<keyword evidence="4" id="KW-0812">Transmembrane</keyword>
<dbReference type="GO" id="GO:1990281">
    <property type="term" value="C:efflux pump complex"/>
    <property type="evidence" value="ECO:0007669"/>
    <property type="project" value="TreeGrafter"/>
</dbReference>
<proteinExistence type="inferred from homology"/>
<dbReference type="GO" id="GO:0031640">
    <property type="term" value="P:killing of cells of another organism"/>
    <property type="evidence" value="ECO:0007669"/>
    <property type="project" value="UniProtKB-KW"/>
</dbReference>
<dbReference type="Proteomes" id="UP000267464">
    <property type="component" value="Unassembled WGS sequence"/>
</dbReference>
<accession>A0A3N7HWU4</accession>
<dbReference type="PANTHER" id="PTHR30026">
    <property type="entry name" value="OUTER MEMBRANE PROTEIN TOLC"/>
    <property type="match status" value="1"/>
</dbReference>
<keyword evidence="7" id="KW-0354">Hemolysis</keyword>
<dbReference type="PIRSF" id="PIRSF001892">
    <property type="entry name" value="CyaE"/>
    <property type="match status" value="1"/>
</dbReference>
<evidence type="ECO:0000256" key="6">
    <source>
        <dbReference type="ARBA" id="ARBA00023237"/>
    </source>
</evidence>
<evidence type="ECO:0000256" key="1">
    <source>
        <dbReference type="ARBA" id="ARBA00007613"/>
    </source>
</evidence>
<protein>
    <recommendedName>
        <fullName evidence="7">Protein CyaE</fullName>
    </recommendedName>
</protein>
<dbReference type="AlphaFoldDB" id="A0A3N7HWU4"/>
<gene>
    <name evidence="8" type="ORF">DZC73_02845</name>
</gene>
<dbReference type="OrthoDB" id="8553524at2"/>
<keyword evidence="9" id="KW-1185">Reference proteome</keyword>
<reference evidence="8 9" key="2">
    <citation type="submission" date="2018-12" db="EMBL/GenBank/DDBJ databases">
        <title>Rhizobacter gummiphilus sp. nov., a rubber-degrading bacterium isolated from the soil of a botanical garden in Japan.</title>
        <authorList>
            <person name="Shunsuke S.S."/>
        </authorList>
    </citation>
    <scope>NUCLEOTIDE SEQUENCE [LARGE SCALE GENOMIC DNA]</scope>
    <source>
        <strain evidence="8 9">S-16</strain>
    </source>
</reference>
<evidence type="ECO:0000313" key="9">
    <source>
        <dbReference type="Proteomes" id="UP000267464"/>
    </source>
</evidence>
<keyword evidence="2 7" id="KW-0813">Transport</keyword>
<name>A0A3N7HWU4_9BURK</name>
<comment type="subcellular location">
    <subcellularLocation>
        <location evidence="7">Cell outer membrane</location>
        <topology evidence="7">Peripheral membrane protein</topology>
    </subcellularLocation>
</comment>
<dbReference type="GO" id="GO:0015562">
    <property type="term" value="F:efflux transmembrane transporter activity"/>
    <property type="evidence" value="ECO:0007669"/>
    <property type="project" value="InterPro"/>
</dbReference>
<reference evidence="8 9" key="1">
    <citation type="submission" date="2018-08" db="EMBL/GenBank/DDBJ databases">
        <authorList>
            <person name="Khan S.A."/>
            <person name="Jeon C.O."/>
            <person name="Chun B.H."/>
            <person name="Jeong S.E."/>
        </authorList>
    </citation>
    <scope>NUCLEOTIDE SEQUENCE [LARGE SCALE GENOMIC DNA]</scope>
    <source>
        <strain evidence="8 9">S-16</strain>
    </source>
</reference>